<dbReference type="Proteomes" id="UP000000564">
    <property type="component" value="Chromosome"/>
</dbReference>
<evidence type="ECO:0000256" key="12">
    <source>
        <dbReference type="ARBA" id="ARBA00023268"/>
    </source>
</evidence>
<dbReference type="PIRSF" id="PIRSF004491">
    <property type="entry name" value="FAD_Synth"/>
    <property type="match status" value="1"/>
</dbReference>
<comment type="function">
    <text evidence="1">Catalyzes the phosphorylation of riboflavin to FMN followed by the adenylation of FMN to FAD.</text>
</comment>
<sequence length="310" mass="35979">MEIEYIKNYRDINQEDDTVLVLGYFDGLHRGHKALFDKAREVANKEGLKVVVFTFTESPKLAFSRFSPELLLHITYPKKRYEKFADYGVNKLYLVDFTSKFSKVSSDHFITHYIKNLKAKHIVVGFDYKFGHNCTDSDYLARNFEGQVYTIEEIKEDHRKISATWIRKLIQEGNVVKANHLLGYDLSTRGRVVHGDARGRTIGFPTANLTPIDNTYLPADGVYVTNVIVANKIYRSMTSLGKNVTFGGKELRLEVNIFDFDEEIYGEIIEIVWLDKIRDMEKFEGIEDLTDRLEYDKRTALNWKKDSKLS</sequence>
<organism evidence="17 18">
    <name type="scientific">Streptococcus pyogenes serotype M3 (strain ATCC BAA-595 / MGAS315)</name>
    <dbReference type="NCBI Taxonomy" id="198466"/>
    <lineage>
        <taxon>Bacteria</taxon>
        <taxon>Bacillati</taxon>
        <taxon>Bacillota</taxon>
        <taxon>Bacilli</taxon>
        <taxon>Lactobacillales</taxon>
        <taxon>Streptococcaceae</taxon>
        <taxon>Streptococcus</taxon>
    </lineage>
</organism>
<gene>
    <name evidence="17" type="primary">mreA</name>
    <name evidence="17" type="ordered locus">SpyM3_0886</name>
</gene>
<keyword evidence="12" id="KW-0511">Multifunctional enzyme</keyword>
<dbReference type="PANTHER" id="PTHR22749:SF6">
    <property type="entry name" value="RIBOFLAVIN KINASE"/>
    <property type="match status" value="1"/>
</dbReference>
<dbReference type="GO" id="GO:0005524">
    <property type="term" value="F:ATP binding"/>
    <property type="evidence" value="ECO:0007669"/>
    <property type="project" value="UniProtKB-UniRule"/>
</dbReference>
<dbReference type="HOGENOM" id="CLU_048437_0_2_9"/>
<evidence type="ECO:0000256" key="2">
    <source>
        <dbReference type="ARBA" id="ARBA00004726"/>
    </source>
</evidence>
<dbReference type="GO" id="GO:0009398">
    <property type="term" value="P:FMN biosynthetic process"/>
    <property type="evidence" value="ECO:0007669"/>
    <property type="project" value="UniProtKB-UniRule"/>
</dbReference>
<evidence type="ECO:0000256" key="3">
    <source>
        <dbReference type="ARBA" id="ARBA00005201"/>
    </source>
</evidence>
<evidence type="ECO:0000313" key="17">
    <source>
        <dbReference type="EMBL" id="AAM79493.1"/>
    </source>
</evidence>
<evidence type="ECO:0000256" key="13">
    <source>
        <dbReference type="ARBA" id="ARBA00047880"/>
    </source>
</evidence>
<dbReference type="Pfam" id="PF01687">
    <property type="entry name" value="Flavokinase"/>
    <property type="match status" value="1"/>
</dbReference>
<keyword evidence="6 15" id="KW-0808">Transferase</keyword>
<dbReference type="SUPFAM" id="SSF52374">
    <property type="entry name" value="Nucleotidylyl transferase"/>
    <property type="match status" value="1"/>
</dbReference>
<dbReference type="GO" id="GO:0008531">
    <property type="term" value="F:riboflavin kinase activity"/>
    <property type="evidence" value="ECO:0007669"/>
    <property type="project" value="UniProtKB-UniRule"/>
</dbReference>
<comment type="catalytic activity">
    <reaction evidence="13 15">
        <text>riboflavin + ATP = FMN + ADP + H(+)</text>
        <dbReference type="Rhea" id="RHEA:14357"/>
        <dbReference type="ChEBI" id="CHEBI:15378"/>
        <dbReference type="ChEBI" id="CHEBI:30616"/>
        <dbReference type="ChEBI" id="CHEBI:57986"/>
        <dbReference type="ChEBI" id="CHEBI:58210"/>
        <dbReference type="ChEBI" id="CHEBI:456216"/>
        <dbReference type="EC" id="2.7.1.26"/>
    </reaction>
</comment>
<evidence type="ECO:0000259" key="16">
    <source>
        <dbReference type="SMART" id="SM00904"/>
    </source>
</evidence>
<evidence type="ECO:0000256" key="15">
    <source>
        <dbReference type="PIRNR" id="PIRNR004491"/>
    </source>
</evidence>
<name>A0A0H2UVG5_STRP3</name>
<comment type="pathway">
    <text evidence="2 15">Cofactor biosynthesis; FAD biosynthesis; FAD from FMN: step 1/1.</text>
</comment>
<dbReference type="NCBIfam" id="NF004162">
    <property type="entry name" value="PRK05627.1-5"/>
    <property type="match status" value="1"/>
</dbReference>
<dbReference type="AlphaFoldDB" id="A0A0H2UVG5"/>
<evidence type="ECO:0000256" key="14">
    <source>
        <dbReference type="ARBA" id="ARBA00049494"/>
    </source>
</evidence>
<dbReference type="UniPathway" id="UPA00276">
    <property type="reaction ID" value="UER00406"/>
</dbReference>
<keyword evidence="4 15" id="KW-0285">Flavoprotein</keyword>
<dbReference type="InterPro" id="IPR023468">
    <property type="entry name" value="Riboflavin_kinase"/>
</dbReference>
<evidence type="ECO:0000256" key="4">
    <source>
        <dbReference type="ARBA" id="ARBA00022630"/>
    </source>
</evidence>
<dbReference type="UniPathway" id="UPA00277">
    <property type="reaction ID" value="UER00407"/>
</dbReference>
<dbReference type="SUPFAM" id="SSF82114">
    <property type="entry name" value="Riboflavin kinase-like"/>
    <property type="match status" value="1"/>
</dbReference>
<dbReference type="InterPro" id="IPR015864">
    <property type="entry name" value="FAD_synthase"/>
</dbReference>
<dbReference type="SMART" id="SM00904">
    <property type="entry name" value="Flavokinase"/>
    <property type="match status" value="1"/>
</dbReference>
<accession>A0A0H2UVG5</accession>
<keyword evidence="9 15" id="KW-0418">Kinase</keyword>
<dbReference type="RefSeq" id="WP_011054533.1">
    <property type="nucleotide sequence ID" value="NC_004070.1"/>
</dbReference>
<evidence type="ECO:0000256" key="7">
    <source>
        <dbReference type="ARBA" id="ARBA00022695"/>
    </source>
</evidence>
<dbReference type="EMBL" id="AE014074">
    <property type="protein sequence ID" value="AAM79493.1"/>
    <property type="molecule type" value="Genomic_DNA"/>
</dbReference>
<evidence type="ECO:0000256" key="9">
    <source>
        <dbReference type="ARBA" id="ARBA00022777"/>
    </source>
</evidence>
<dbReference type="PANTHER" id="PTHR22749">
    <property type="entry name" value="RIBOFLAVIN KINASE/FMN ADENYLYLTRANSFERASE"/>
    <property type="match status" value="1"/>
</dbReference>
<keyword evidence="5 15" id="KW-0288">FMN</keyword>
<keyword evidence="11 15" id="KW-0067">ATP-binding</keyword>
<dbReference type="NCBIfam" id="TIGR00083">
    <property type="entry name" value="ribF"/>
    <property type="match status" value="1"/>
</dbReference>
<dbReference type="CDD" id="cd02064">
    <property type="entry name" value="FAD_synthetase_N"/>
    <property type="match status" value="1"/>
</dbReference>
<reference evidence="17 18" key="1">
    <citation type="journal article" date="2002" name="Proc. Natl. Acad. Sci. U.S.A.">
        <title>Genome sequence of a serotype M3 strain of group A Streptococcus: phage-encoded toxins, the high-virulence phenotype, and clone emergence.</title>
        <authorList>
            <person name="Beres S.B."/>
            <person name="Sylva G.L."/>
            <person name="Barbian K.D."/>
            <person name="Lei B."/>
            <person name="Hoff J.S."/>
            <person name="Mammarella N.D."/>
            <person name="Liu M.Y."/>
            <person name="Smoot J.C."/>
            <person name="Porcella S.F."/>
            <person name="Parkins L.D."/>
            <person name="Campbell D.S."/>
            <person name="Smith T.M."/>
            <person name="McCormick J.K."/>
            <person name="Leung D.Y."/>
            <person name="Schlievert P.M."/>
            <person name="Musser J.M."/>
        </authorList>
    </citation>
    <scope>NUCLEOTIDE SEQUENCE [LARGE SCALE GENOMIC DNA]</scope>
    <source>
        <strain evidence="18">ATCC BAA-595 / MGAS315</strain>
    </source>
</reference>
<protein>
    <recommendedName>
        <fullName evidence="15">Riboflavin biosynthesis protein</fullName>
    </recommendedName>
    <domain>
        <recommendedName>
            <fullName evidence="15">Riboflavin kinase</fullName>
            <ecNumber evidence="15">2.7.1.26</ecNumber>
        </recommendedName>
        <alternativeName>
            <fullName evidence="15">Flavokinase</fullName>
        </alternativeName>
    </domain>
    <domain>
        <recommendedName>
            <fullName evidence="15">FMN adenylyltransferase</fullName>
            <ecNumber evidence="15">2.7.7.2</ecNumber>
        </recommendedName>
        <alternativeName>
            <fullName evidence="15">FAD pyrophosphorylase</fullName>
        </alternativeName>
        <alternativeName>
            <fullName evidence="15">FAD synthase</fullName>
        </alternativeName>
    </domain>
</protein>
<dbReference type="InterPro" id="IPR014729">
    <property type="entry name" value="Rossmann-like_a/b/a_fold"/>
</dbReference>
<dbReference type="InterPro" id="IPR023465">
    <property type="entry name" value="Riboflavin_kinase_dom_sf"/>
</dbReference>
<evidence type="ECO:0000256" key="1">
    <source>
        <dbReference type="ARBA" id="ARBA00002121"/>
    </source>
</evidence>
<evidence type="ECO:0000313" key="18">
    <source>
        <dbReference type="Proteomes" id="UP000000564"/>
    </source>
</evidence>
<dbReference type="GO" id="GO:0003919">
    <property type="term" value="F:FMN adenylyltransferase activity"/>
    <property type="evidence" value="ECO:0007669"/>
    <property type="project" value="UniProtKB-UniRule"/>
</dbReference>
<evidence type="ECO:0000256" key="8">
    <source>
        <dbReference type="ARBA" id="ARBA00022741"/>
    </source>
</evidence>
<dbReference type="Pfam" id="PF06574">
    <property type="entry name" value="FAD_syn"/>
    <property type="match status" value="1"/>
</dbReference>
<dbReference type="EC" id="2.7.7.2" evidence="15"/>
<dbReference type="GO" id="GO:0009231">
    <property type="term" value="P:riboflavin biosynthetic process"/>
    <property type="evidence" value="ECO:0007669"/>
    <property type="project" value="InterPro"/>
</dbReference>
<evidence type="ECO:0000256" key="6">
    <source>
        <dbReference type="ARBA" id="ARBA00022679"/>
    </source>
</evidence>
<keyword evidence="10 15" id="KW-0274">FAD</keyword>
<comment type="similarity">
    <text evidence="15">Belongs to the ribF family.</text>
</comment>
<dbReference type="Gene3D" id="3.40.50.620">
    <property type="entry name" value="HUPs"/>
    <property type="match status" value="1"/>
</dbReference>
<feature type="domain" description="Riboflavin kinase" evidence="16">
    <location>
        <begin position="181"/>
        <end position="305"/>
    </location>
</feature>
<dbReference type="InterPro" id="IPR015865">
    <property type="entry name" value="Riboflavin_kinase_bac/euk"/>
</dbReference>
<proteinExistence type="inferred from homology"/>
<keyword evidence="7 15" id="KW-0548">Nucleotidyltransferase</keyword>
<comment type="pathway">
    <text evidence="3 15">Cofactor biosynthesis; FMN biosynthesis; FMN from riboflavin (ATP route): step 1/1.</text>
</comment>
<dbReference type="GO" id="GO:0006747">
    <property type="term" value="P:FAD biosynthetic process"/>
    <property type="evidence" value="ECO:0007669"/>
    <property type="project" value="UniProtKB-UniRule"/>
</dbReference>
<evidence type="ECO:0000256" key="10">
    <source>
        <dbReference type="ARBA" id="ARBA00022827"/>
    </source>
</evidence>
<dbReference type="NCBIfam" id="NF004158">
    <property type="entry name" value="PRK05627.1-1"/>
    <property type="match status" value="1"/>
</dbReference>
<dbReference type="EC" id="2.7.1.26" evidence="15"/>
<dbReference type="FunFam" id="2.40.30.30:FF:000003">
    <property type="entry name" value="Riboflavin biosynthesis protein"/>
    <property type="match status" value="1"/>
</dbReference>
<evidence type="ECO:0000256" key="5">
    <source>
        <dbReference type="ARBA" id="ARBA00022643"/>
    </source>
</evidence>
<dbReference type="KEGG" id="spg:SpyM3_0886"/>
<dbReference type="InterPro" id="IPR002606">
    <property type="entry name" value="Riboflavin_kinase_bac"/>
</dbReference>
<keyword evidence="8 15" id="KW-0547">Nucleotide-binding</keyword>
<comment type="catalytic activity">
    <reaction evidence="14 15">
        <text>FMN + ATP + H(+) = FAD + diphosphate</text>
        <dbReference type="Rhea" id="RHEA:17237"/>
        <dbReference type="ChEBI" id="CHEBI:15378"/>
        <dbReference type="ChEBI" id="CHEBI:30616"/>
        <dbReference type="ChEBI" id="CHEBI:33019"/>
        <dbReference type="ChEBI" id="CHEBI:57692"/>
        <dbReference type="ChEBI" id="CHEBI:58210"/>
        <dbReference type="EC" id="2.7.7.2"/>
    </reaction>
</comment>
<evidence type="ECO:0000256" key="11">
    <source>
        <dbReference type="ARBA" id="ARBA00022840"/>
    </source>
</evidence>
<dbReference type="Gene3D" id="2.40.30.30">
    <property type="entry name" value="Riboflavin kinase-like"/>
    <property type="match status" value="1"/>
</dbReference>